<proteinExistence type="predicted"/>
<dbReference type="EMBL" id="SRYR01000005">
    <property type="protein sequence ID" value="TGY41913.1"/>
    <property type="molecule type" value="Genomic_DNA"/>
</dbReference>
<dbReference type="InterPro" id="IPR011990">
    <property type="entry name" value="TPR-like_helical_dom_sf"/>
</dbReference>
<dbReference type="AlphaFoldDB" id="A0A4S2DLL8"/>
<dbReference type="Pfam" id="PF13432">
    <property type="entry name" value="TPR_16"/>
    <property type="match status" value="1"/>
</dbReference>
<dbReference type="InterPro" id="IPR051685">
    <property type="entry name" value="Ycf3/AcsC/BcsC/TPR_MFPF"/>
</dbReference>
<organism evidence="6 7">
    <name type="scientific">Clostridium sartagoforme</name>
    <dbReference type="NCBI Taxonomy" id="84031"/>
    <lineage>
        <taxon>Bacteria</taxon>
        <taxon>Bacillati</taxon>
        <taxon>Bacillota</taxon>
        <taxon>Clostridia</taxon>
        <taxon>Eubacteriales</taxon>
        <taxon>Clostridiaceae</taxon>
        <taxon>Clostridium</taxon>
    </lineage>
</organism>
<dbReference type="PANTHER" id="PTHR44943:SF8">
    <property type="entry name" value="TPR REPEAT-CONTAINING PROTEIN MJ0263"/>
    <property type="match status" value="1"/>
</dbReference>
<evidence type="ECO:0000256" key="5">
    <source>
        <dbReference type="SAM" id="Phobius"/>
    </source>
</evidence>
<keyword evidence="5" id="KW-0812">Transmembrane</keyword>
<keyword evidence="4" id="KW-0175">Coiled coil</keyword>
<evidence type="ECO:0000313" key="6">
    <source>
        <dbReference type="EMBL" id="TGY41913.1"/>
    </source>
</evidence>
<evidence type="ECO:0000256" key="4">
    <source>
        <dbReference type="SAM" id="Coils"/>
    </source>
</evidence>
<keyword evidence="1" id="KW-0677">Repeat</keyword>
<dbReference type="Gene3D" id="1.25.40.10">
    <property type="entry name" value="Tetratricopeptide repeat domain"/>
    <property type="match status" value="3"/>
</dbReference>
<reference evidence="6 7" key="1">
    <citation type="submission" date="2019-04" db="EMBL/GenBank/DDBJ databases">
        <title>Microbes associate with the intestines of laboratory mice.</title>
        <authorList>
            <person name="Navarre W."/>
            <person name="Wong E."/>
            <person name="Huang K."/>
            <person name="Tropini C."/>
            <person name="Ng K."/>
            <person name="Yu B."/>
        </authorList>
    </citation>
    <scope>NUCLEOTIDE SEQUENCE [LARGE SCALE GENOMIC DNA]</scope>
    <source>
        <strain evidence="6 7">NM50_B9-20</strain>
    </source>
</reference>
<keyword evidence="5" id="KW-1133">Transmembrane helix</keyword>
<dbReference type="SUPFAM" id="SSF48452">
    <property type="entry name" value="TPR-like"/>
    <property type="match status" value="2"/>
</dbReference>
<evidence type="ECO:0000256" key="1">
    <source>
        <dbReference type="ARBA" id="ARBA00022737"/>
    </source>
</evidence>
<comment type="caution">
    <text evidence="6">The sequence shown here is derived from an EMBL/GenBank/DDBJ whole genome shotgun (WGS) entry which is preliminary data.</text>
</comment>
<keyword evidence="7" id="KW-1185">Reference proteome</keyword>
<keyword evidence="2 3" id="KW-0802">TPR repeat</keyword>
<feature type="repeat" description="TPR" evidence="3">
    <location>
        <begin position="506"/>
        <end position="539"/>
    </location>
</feature>
<sequence length="614" mass="71117">MKETKSLFSAILKPLKPFIEKVSGGFMSFFRFIKRACNKVATKYKKANEKNKYTEPIVIIGTSCLLILFMVLVIRGATTIEQVEITNNTAEILAYENKYDEAIEEYKVLQSKEAWPIWNAKVADIYSLKGEAKKSNSLLKEIIVIRDKIIKEEGYAKYKEKDIELTNSMLFTFVSNGEYDEAITFGEKYISDYGSNKDTLNILFQAYLVKGYTYKAEELIDKYPLDDKSAYDTAVVANMNIMLDRWDKGLELLKSAMEIDKNELKIYDVINNIYVYDGEKLTKKLEEKVNDTEDNAYKTLLAKTYAISKSTSEKAVELTKELEEDGIVNIGVDLVNFEAYNNLGEKAEAENYISEAVKNAKAWNKESYTTYYLLSLKSEYNNKLEEALTYAKKALLADSKYSNTYGSLIPRLQIEMGKFEPIEVYYRTALQKDPFNYKLIMSIADYYTNYQLNNDKGMKYYELLLEIKKEDSSLYKKIFDFKIKNEKYDEAIPYLEEAIKLDENNSDYYRILGTIHLNNSNFDEGIELVRKAYSMNEKDSIALNNAGWYYMNVENDIARGFDNIKSAYEDMPVSLDESIKEKLISNYNKAKKLYDEFLEDETKDFDTASINLIF</sequence>
<dbReference type="PROSITE" id="PS50005">
    <property type="entry name" value="TPR"/>
    <property type="match status" value="2"/>
</dbReference>
<dbReference type="RefSeq" id="WP_136007356.1">
    <property type="nucleotide sequence ID" value="NZ_SRYR01000005.1"/>
</dbReference>
<name>A0A4S2DLL8_9CLOT</name>
<dbReference type="PANTHER" id="PTHR44943">
    <property type="entry name" value="CELLULOSE SYNTHASE OPERON PROTEIN C"/>
    <property type="match status" value="1"/>
</dbReference>
<dbReference type="Proteomes" id="UP000306888">
    <property type="component" value="Unassembled WGS sequence"/>
</dbReference>
<evidence type="ECO:0000313" key="7">
    <source>
        <dbReference type="Proteomes" id="UP000306888"/>
    </source>
</evidence>
<keyword evidence="5" id="KW-0472">Membrane</keyword>
<dbReference type="OrthoDB" id="1949098at2"/>
<dbReference type="SMART" id="SM00028">
    <property type="entry name" value="TPR"/>
    <property type="match status" value="4"/>
</dbReference>
<feature type="repeat" description="TPR" evidence="3">
    <location>
        <begin position="472"/>
        <end position="505"/>
    </location>
</feature>
<feature type="coiled-coil region" evidence="4">
    <location>
        <begin position="85"/>
        <end position="112"/>
    </location>
</feature>
<feature type="transmembrane region" description="Helical" evidence="5">
    <location>
        <begin position="53"/>
        <end position="74"/>
    </location>
</feature>
<gene>
    <name evidence="6" type="ORF">E5347_11395</name>
</gene>
<evidence type="ECO:0000256" key="3">
    <source>
        <dbReference type="PROSITE-ProRule" id="PRU00339"/>
    </source>
</evidence>
<dbReference type="InterPro" id="IPR019734">
    <property type="entry name" value="TPR_rpt"/>
</dbReference>
<accession>A0A4S2DLL8</accession>
<evidence type="ECO:0000256" key="2">
    <source>
        <dbReference type="ARBA" id="ARBA00022803"/>
    </source>
</evidence>
<protein>
    <submittedName>
        <fullName evidence="6">Tetratricopeptide repeat protein</fullName>
    </submittedName>
</protein>